<protein>
    <submittedName>
        <fullName evidence="2">Uncharacterized protein</fullName>
    </submittedName>
</protein>
<sequence>MAVDPPREPTFCEIAATRGLASTPQHDNENSASL</sequence>
<dbReference type="Gramene" id="OMO94398">
    <property type="protein sequence ID" value="OMO94398"/>
    <property type="gene ID" value="CCACVL1_06032"/>
</dbReference>
<evidence type="ECO:0000256" key="1">
    <source>
        <dbReference type="SAM" id="MobiDB-lite"/>
    </source>
</evidence>
<evidence type="ECO:0000313" key="2">
    <source>
        <dbReference type="EMBL" id="OMO94398.1"/>
    </source>
</evidence>
<gene>
    <name evidence="2" type="ORF">CCACVL1_06032</name>
</gene>
<dbReference type="Proteomes" id="UP000188268">
    <property type="component" value="Unassembled WGS sequence"/>
</dbReference>
<dbReference type="AlphaFoldDB" id="A0A1R3JHN5"/>
<organism evidence="2 3">
    <name type="scientific">Corchorus capsularis</name>
    <name type="common">Jute</name>
    <dbReference type="NCBI Taxonomy" id="210143"/>
    <lineage>
        <taxon>Eukaryota</taxon>
        <taxon>Viridiplantae</taxon>
        <taxon>Streptophyta</taxon>
        <taxon>Embryophyta</taxon>
        <taxon>Tracheophyta</taxon>
        <taxon>Spermatophyta</taxon>
        <taxon>Magnoliopsida</taxon>
        <taxon>eudicotyledons</taxon>
        <taxon>Gunneridae</taxon>
        <taxon>Pentapetalae</taxon>
        <taxon>rosids</taxon>
        <taxon>malvids</taxon>
        <taxon>Malvales</taxon>
        <taxon>Malvaceae</taxon>
        <taxon>Grewioideae</taxon>
        <taxon>Apeibeae</taxon>
        <taxon>Corchorus</taxon>
    </lineage>
</organism>
<dbReference type="EMBL" id="AWWV01007878">
    <property type="protein sequence ID" value="OMO94398.1"/>
    <property type="molecule type" value="Genomic_DNA"/>
</dbReference>
<feature type="region of interest" description="Disordered" evidence="1">
    <location>
        <begin position="15"/>
        <end position="34"/>
    </location>
</feature>
<proteinExistence type="predicted"/>
<keyword evidence="3" id="KW-1185">Reference proteome</keyword>
<evidence type="ECO:0000313" key="3">
    <source>
        <dbReference type="Proteomes" id="UP000188268"/>
    </source>
</evidence>
<comment type="caution">
    <text evidence="2">The sequence shown here is derived from an EMBL/GenBank/DDBJ whole genome shotgun (WGS) entry which is preliminary data.</text>
</comment>
<accession>A0A1R3JHN5</accession>
<feature type="compositionally biased region" description="Polar residues" evidence="1">
    <location>
        <begin position="20"/>
        <end position="34"/>
    </location>
</feature>
<name>A0A1R3JHN5_COCAP</name>
<reference evidence="2 3" key="1">
    <citation type="submission" date="2013-09" db="EMBL/GenBank/DDBJ databases">
        <title>Corchorus capsularis genome sequencing.</title>
        <authorList>
            <person name="Alam M."/>
            <person name="Haque M.S."/>
            <person name="Islam M.S."/>
            <person name="Emdad E.M."/>
            <person name="Islam M.M."/>
            <person name="Ahmed B."/>
            <person name="Halim A."/>
            <person name="Hossen Q.M.M."/>
            <person name="Hossain M.Z."/>
            <person name="Ahmed R."/>
            <person name="Khan M.M."/>
            <person name="Islam R."/>
            <person name="Rashid M.M."/>
            <person name="Khan S.A."/>
            <person name="Rahman M.S."/>
            <person name="Alam M."/>
        </authorList>
    </citation>
    <scope>NUCLEOTIDE SEQUENCE [LARGE SCALE GENOMIC DNA]</scope>
    <source>
        <strain evidence="3">cv. CVL-1</strain>
        <tissue evidence="2">Whole seedling</tissue>
    </source>
</reference>